<proteinExistence type="inferred from homology"/>
<comment type="similarity">
    <text evidence="1">Belongs to the Cu-Zn superoxide dismutase family.</text>
</comment>
<evidence type="ECO:0000313" key="5">
    <source>
        <dbReference type="Proteomes" id="UP000216446"/>
    </source>
</evidence>
<accession>A0A259TZG0</accession>
<keyword evidence="2" id="KW-0732">Signal</keyword>
<dbReference type="OrthoDB" id="2991218at2"/>
<dbReference type="GO" id="GO:0046872">
    <property type="term" value="F:metal ion binding"/>
    <property type="evidence" value="ECO:0007669"/>
    <property type="project" value="InterPro"/>
</dbReference>
<evidence type="ECO:0000256" key="2">
    <source>
        <dbReference type="SAM" id="SignalP"/>
    </source>
</evidence>
<dbReference type="Proteomes" id="UP000216446">
    <property type="component" value="Unassembled WGS sequence"/>
</dbReference>
<comment type="caution">
    <text evidence="4">The sequence shown here is derived from an EMBL/GenBank/DDBJ whole genome shotgun (WGS) entry which is preliminary data.</text>
</comment>
<dbReference type="AlphaFoldDB" id="A0A259TZG0"/>
<dbReference type="InterPro" id="IPR036423">
    <property type="entry name" value="SOD-like_Cu/Zn_dom_sf"/>
</dbReference>
<feature type="signal peptide" evidence="2">
    <location>
        <begin position="1"/>
        <end position="19"/>
    </location>
</feature>
<dbReference type="RefSeq" id="WP_094547815.1">
    <property type="nucleotide sequence ID" value="NZ_MQWB01000001.1"/>
</dbReference>
<sequence length="199" mass="20152">MRSLRIPAVAVLAAAFAMAGCDNGPNTRTYTADLSALNGSGASGVATITVDNESNVVSVSLTASGLDDTIHAQHVHSAGSIISSCPTAADDANSDGYVDVVEGLPKYGPIILPLDNDISGADANVSGFPTGTSIDYTTSAPRADVADAVDNDGFLDFQDWAIVVHGTTEDLPSTVATLPGSGLSNQVTLPVACGAIRFQ</sequence>
<organism evidence="4 5">
    <name type="scientific">Rubricoccus marinus</name>
    <dbReference type="NCBI Taxonomy" id="716817"/>
    <lineage>
        <taxon>Bacteria</taxon>
        <taxon>Pseudomonadati</taxon>
        <taxon>Rhodothermota</taxon>
        <taxon>Rhodothermia</taxon>
        <taxon>Rhodothermales</taxon>
        <taxon>Rubricoccaceae</taxon>
        <taxon>Rubricoccus</taxon>
    </lineage>
</organism>
<dbReference type="GO" id="GO:0006801">
    <property type="term" value="P:superoxide metabolic process"/>
    <property type="evidence" value="ECO:0007669"/>
    <property type="project" value="InterPro"/>
</dbReference>
<gene>
    <name evidence="4" type="ORF">BSZ36_08390</name>
</gene>
<keyword evidence="5" id="KW-1185">Reference proteome</keyword>
<dbReference type="PROSITE" id="PS51257">
    <property type="entry name" value="PROKAR_LIPOPROTEIN"/>
    <property type="match status" value="1"/>
</dbReference>
<dbReference type="InParanoid" id="A0A259TZG0"/>
<protein>
    <recommendedName>
        <fullName evidence="3">CHRD domain-containing protein</fullName>
    </recommendedName>
</protein>
<dbReference type="Pfam" id="PF07452">
    <property type="entry name" value="CHRD"/>
    <property type="match status" value="1"/>
</dbReference>
<feature type="domain" description="CHRD" evidence="3">
    <location>
        <begin position="38"/>
        <end position="133"/>
    </location>
</feature>
<dbReference type="Gene3D" id="2.60.40.200">
    <property type="entry name" value="Superoxide dismutase, copper/zinc binding domain"/>
    <property type="match status" value="1"/>
</dbReference>
<feature type="chain" id="PRO_5012717537" description="CHRD domain-containing protein" evidence="2">
    <location>
        <begin position="20"/>
        <end position="199"/>
    </location>
</feature>
<evidence type="ECO:0000259" key="3">
    <source>
        <dbReference type="Pfam" id="PF07452"/>
    </source>
</evidence>
<dbReference type="SUPFAM" id="SSF49329">
    <property type="entry name" value="Cu,Zn superoxide dismutase-like"/>
    <property type="match status" value="1"/>
</dbReference>
<dbReference type="InterPro" id="IPR010895">
    <property type="entry name" value="CHRD"/>
</dbReference>
<reference evidence="4 5" key="1">
    <citation type="submission" date="2016-11" db="EMBL/GenBank/DDBJ databases">
        <title>Study of marine rhodopsin-containing bacteria.</title>
        <authorList>
            <person name="Yoshizawa S."/>
            <person name="Kumagai Y."/>
            <person name="Kogure K."/>
        </authorList>
    </citation>
    <scope>NUCLEOTIDE SEQUENCE [LARGE SCALE GENOMIC DNA]</scope>
    <source>
        <strain evidence="4 5">SG-29</strain>
    </source>
</reference>
<evidence type="ECO:0000313" key="4">
    <source>
        <dbReference type="EMBL" id="OZC02987.1"/>
    </source>
</evidence>
<evidence type="ECO:0000256" key="1">
    <source>
        <dbReference type="ARBA" id="ARBA00010457"/>
    </source>
</evidence>
<name>A0A259TZG0_9BACT</name>
<dbReference type="EMBL" id="MQWB01000001">
    <property type="protein sequence ID" value="OZC02987.1"/>
    <property type="molecule type" value="Genomic_DNA"/>
</dbReference>